<evidence type="ECO:0000313" key="1">
    <source>
        <dbReference type="EMBL" id="ORZ27266.1"/>
    </source>
</evidence>
<sequence length="99" mass="11138">AFFSISSSIMCQHEVFMNRSNNSQESVEKQLAITLWRLGHYGNEAGIGEASKIFGLSEGSIMKCTKRCIQVLKEISSDLITWPSQDEKRTIKLRAKSLV</sequence>
<feature type="non-terminal residue" evidence="1">
    <location>
        <position position="99"/>
    </location>
</feature>
<gene>
    <name evidence="1" type="ORF">BCR41DRAFT_289591</name>
</gene>
<organism evidence="1 2">
    <name type="scientific">Lobosporangium transversale</name>
    <dbReference type="NCBI Taxonomy" id="64571"/>
    <lineage>
        <taxon>Eukaryota</taxon>
        <taxon>Fungi</taxon>
        <taxon>Fungi incertae sedis</taxon>
        <taxon>Mucoromycota</taxon>
        <taxon>Mortierellomycotina</taxon>
        <taxon>Mortierellomycetes</taxon>
        <taxon>Mortierellales</taxon>
        <taxon>Mortierellaceae</taxon>
        <taxon>Lobosporangium</taxon>
    </lineage>
</organism>
<comment type="caution">
    <text evidence="1">The sequence shown here is derived from an EMBL/GenBank/DDBJ whole genome shotgun (WGS) entry which is preliminary data.</text>
</comment>
<dbReference type="OrthoDB" id="2429049at2759"/>
<feature type="non-terminal residue" evidence="1">
    <location>
        <position position="1"/>
    </location>
</feature>
<dbReference type="SUPFAM" id="SSF88659">
    <property type="entry name" value="Sigma3 and sigma4 domains of RNA polymerase sigma factors"/>
    <property type="match status" value="1"/>
</dbReference>
<proteinExistence type="predicted"/>
<dbReference type="InParanoid" id="A0A1Y2GYB1"/>
<dbReference type="InterPro" id="IPR013324">
    <property type="entry name" value="RNA_pol_sigma_r3/r4-like"/>
</dbReference>
<protein>
    <submittedName>
        <fullName evidence="1">Uncharacterized protein</fullName>
    </submittedName>
</protein>
<dbReference type="GeneID" id="33562179"/>
<reference evidence="1 2" key="1">
    <citation type="submission" date="2016-07" db="EMBL/GenBank/DDBJ databases">
        <title>Pervasive Adenine N6-methylation of Active Genes in Fungi.</title>
        <authorList>
            <consortium name="DOE Joint Genome Institute"/>
            <person name="Mondo S.J."/>
            <person name="Dannebaum R.O."/>
            <person name="Kuo R.C."/>
            <person name="Labutti K."/>
            <person name="Haridas S."/>
            <person name="Kuo A."/>
            <person name="Salamov A."/>
            <person name="Ahrendt S.R."/>
            <person name="Lipzen A."/>
            <person name="Sullivan W."/>
            <person name="Andreopoulos W.B."/>
            <person name="Clum A."/>
            <person name="Lindquist E."/>
            <person name="Daum C."/>
            <person name="Ramamoorthy G.K."/>
            <person name="Gryganskyi A."/>
            <person name="Culley D."/>
            <person name="Magnuson J.K."/>
            <person name="James T.Y."/>
            <person name="O'Malley M.A."/>
            <person name="Stajich J.E."/>
            <person name="Spatafora J.W."/>
            <person name="Visel A."/>
            <person name="Grigoriev I.V."/>
        </authorList>
    </citation>
    <scope>NUCLEOTIDE SEQUENCE [LARGE SCALE GENOMIC DNA]</scope>
    <source>
        <strain evidence="1 2">NRRL 3116</strain>
    </source>
</reference>
<name>A0A1Y2GYB1_9FUNG</name>
<dbReference type="RefSeq" id="XP_021884993.1">
    <property type="nucleotide sequence ID" value="XM_022020335.1"/>
</dbReference>
<dbReference type="STRING" id="64571.A0A1Y2GYB1"/>
<keyword evidence="2" id="KW-1185">Reference proteome</keyword>
<evidence type="ECO:0000313" key="2">
    <source>
        <dbReference type="Proteomes" id="UP000193648"/>
    </source>
</evidence>
<dbReference type="AlphaFoldDB" id="A0A1Y2GYB1"/>
<dbReference type="Proteomes" id="UP000193648">
    <property type="component" value="Unassembled WGS sequence"/>
</dbReference>
<accession>A0A1Y2GYB1</accession>
<dbReference type="EMBL" id="MCFF01000004">
    <property type="protein sequence ID" value="ORZ27266.1"/>
    <property type="molecule type" value="Genomic_DNA"/>
</dbReference>